<dbReference type="EMBL" id="CM031814">
    <property type="protein sequence ID" value="KAG6649937.1"/>
    <property type="molecule type" value="Genomic_DNA"/>
</dbReference>
<gene>
    <name evidence="1" type="ORF">CIPAW_06G008600</name>
</gene>
<reference evidence="1" key="1">
    <citation type="submission" date="2020-12" db="EMBL/GenBank/DDBJ databases">
        <title>WGS assembly of Carya illinoinensis cv. Pawnee.</title>
        <authorList>
            <person name="Platts A."/>
            <person name="Shu S."/>
            <person name="Wright S."/>
            <person name="Barry K."/>
            <person name="Edger P."/>
            <person name="Pires J.C."/>
            <person name="Schmutz J."/>
        </authorList>
    </citation>
    <scope>NUCLEOTIDE SEQUENCE</scope>
    <source>
        <tissue evidence="1">Leaf</tissue>
    </source>
</reference>
<dbReference type="Proteomes" id="UP000811609">
    <property type="component" value="Chromosome 6"/>
</dbReference>
<evidence type="ECO:0000313" key="2">
    <source>
        <dbReference type="Proteomes" id="UP000811609"/>
    </source>
</evidence>
<name>A0A8T1Q5Z3_CARIL</name>
<keyword evidence="2" id="KW-1185">Reference proteome</keyword>
<organism evidence="1 2">
    <name type="scientific">Carya illinoinensis</name>
    <name type="common">Pecan</name>
    <dbReference type="NCBI Taxonomy" id="32201"/>
    <lineage>
        <taxon>Eukaryota</taxon>
        <taxon>Viridiplantae</taxon>
        <taxon>Streptophyta</taxon>
        <taxon>Embryophyta</taxon>
        <taxon>Tracheophyta</taxon>
        <taxon>Spermatophyta</taxon>
        <taxon>Magnoliopsida</taxon>
        <taxon>eudicotyledons</taxon>
        <taxon>Gunneridae</taxon>
        <taxon>Pentapetalae</taxon>
        <taxon>rosids</taxon>
        <taxon>fabids</taxon>
        <taxon>Fagales</taxon>
        <taxon>Juglandaceae</taxon>
        <taxon>Carya</taxon>
    </lineage>
</organism>
<proteinExistence type="predicted"/>
<protein>
    <submittedName>
        <fullName evidence="1">Uncharacterized protein</fullName>
    </submittedName>
</protein>
<comment type="caution">
    <text evidence="1">The sequence shown here is derived from an EMBL/GenBank/DDBJ whole genome shotgun (WGS) entry which is preliminary data.</text>
</comment>
<accession>A0A8T1Q5Z3</accession>
<dbReference type="AlphaFoldDB" id="A0A8T1Q5Z3"/>
<evidence type="ECO:0000313" key="1">
    <source>
        <dbReference type="EMBL" id="KAG6649937.1"/>
    </source>
</evidence>
<sequence length="116" mass="12422">MPVTKSNMGMQSSSSGGKIDLKGLYSGLIGNLAGVLLFSKSSSSMHVLLGGRQMGSIEKGLSLIFFSYLCICSTSSPLQKVLLSLGIGPYGCSDLMQKIRRVIDQWGRTTIQAWAE</sequence>